<evidence type="ECO:0000256" key="8">
    <source>
        <dbReference type="ARBA" id="ARBA00048628"/>
    </source>
</evidence>
<evidence type="ECO:0000313" key="11">
    <source>
        <dbReference type="EMBL" id="NBI33571.1"/>
    </source>
</evidence>
<comment type="catalytic activity">
    <reaction evidence="8">
        <text>(6S)-5-methyl-5,6,7,8-tetrahydrofolate + NAD(+) = (6R)-5,10-methylene-5,6,7,8-tetrahydrofolate + NADH + H(+)</text>
        <dbReference type="Rhea" id="RHEA:19821"/>
        <dbReference type="ChEBI" id="CHEBI:15378"/>
        <dbReference type="ChEBI" id="CHEBI:15636"/>
        <dbReference type="ChEBI" id="CHEBI:18608"/>
        <dbReference type="ChEBI" id="CHEBI:57540"/>
        <dbReference type="ChEBI" id="CHEBI:57945"/>
        <dbReference type="EC" id="1.5.1.54"/>
    </reaction>
    <physiologicalReaction direction="right-to-left" evidence="8">
        <dbReference type="Rhea" id="RHEA:19823"/>
    </physiologicalReaction>
</comment>
<dbReference type="GO" id="GO:0005829">
    <property type="term" value="C:cytosol"/>
    <property type="evidence" value="ECO:0007669"/>
    <property type="project" value="TreeGrafter"/>
</dbReference>
<evidence type="ECO:0000256" key="2">
    <source>
        <dbReference type="ARBA" id="ARBA00004777"/>
    </source>
</evidence>
<evidence type="ECO:0000256" key="6">
    <source>
        <dbReference type="ARBA" id="ARBA00023002"/>
    </source>
</evidence>
<evidence type="ECO:0000256" key="5">
    <source>
        <dbReference type="ARBA" id="ARBA00022827"/>
    </source>
</evidence>
<dbReference type="UniPathway" id="UPA00193"/>
<dbReference type="GO" id="GO:0106312">
    <property type="term" value="F:methylenetetrahydrofolate reductase (NADH) activity"/>
    <property type="evidence" value="ECO:0007669"/>
    <property type="project" value="UniProtKB-EC"/>
</dbReference>
<comment type="cofactor">
    <cofactor evidence="1 9">
        <name>FAD</name>
        <dbReference type="ChEBI" id="CHEBI:57692"/>
    </cofactor>
</comment>
<evidence type="ECO:0000256" key="9">
    <source>
        <dbReference type="RuleBase" id="RU003862"/>
    </source>
</evidence>
<evidence type="ECO:0000256" key="4">
    <source>
        <dbReference type="ARBA" id="ARBA00022630"/>
    </source>
</evidence>
<dbReference type="InterPro" id="IPR003171">
    <property type="entry name" value="Mehydrof_redctse-like"/>
</dbReference>
<keyword evidence="6 9" id="KW-0560">Oxidoreductase</keyword>
<organism evidence="11">
    <name type="scientific">Muribaculaceae bacterium Z82</name>
    <dbReference type="NCBI Taxonomy" id="2304548"/>
    <lineage>
        <taxon>Bacteria</taxon>
        <taxon>Pseudomonadati</taxon>
        <taxon>Bacteroidota</taxon>
        <taxon>Bacteroidia</taxon>
        <taxon>Bacteroidales</taxon>
        <taxon>Muribaculaceae</taxon>
    </lineage>
</organism>
<comment type="pathway">
    <text evidence="7">Amino-acid biosynthesis; L-methionine biosynthesis via de novo pathway.</text>
</comment>
<dbReference type="GO" id="GO:0035999">
    <property type="term" value="P:tetrahydrofolate interconversion"/>
    <property type="evidence" value="ECO:0007669"/>
    <property type="project" value="UniProtKB-UniPathway"/>
</dbReference>
<dbReference type="SUPFAM" id="SSF51730">
    <property type="entry name" value="FAD-linked oxidoreductase"/>
    <property type="match status" value="2"/>
</dbReference>
<dbReference type="GO" id="GO:0071949">
    <property type="term" value="F:FAD binding"/>
    <property type="evidence" value="ECO:0007669"/>
    <property type="project" value="TreeGrafter"/>
</dbReference>
<comment type="caution">
    <text evidence="11">The sequence shown here is derived from an EMBL/GenBank/DDBJ whole genome shotgun (WGS) entry which is preliminary data.</text>
</comment>
<evidence type="ECO:0000256" key="10">
    <source>
        <dbReference type="SAM" id="MobiDB-lite"/>
    </source>
</evidence>
<dbReference type="EMBL" id="QWKH01000002">
    <property type="protein sequence ID" value="NBI33571.1"/>
    <property type="molecule type" value="Genomic_DNA"/>
</dbReference>
<dbReference type="PANTHER" id="PTHR45754:SF3">
    <property type="entry name" value="METHYLENETETRAHYDROFOLATE REDUCTASE (NADPH)"/>
    <property type="match status" value="1"/>
</dbReference>
<dbReference type="CDD" id="cd00537">
    <property type="entry name" value="MTHFR"/>
    <property type="match status" value="1"/>
</dbReference>
<gene>
    <name evidence="11" type="ORF">D1639_00670</name>
</gene>
<protein>
    <recommendedName>
        <fullName evidence="9">Methylenetetrahydrofolate reductase</fullName>
    </recommendedName>
</protein>
<dbReference type="InterPro" id="IPR029041">
    <property type="entry name" value="FAD-linked_oxidoreductase-like"/>
</dbReference>
<evidence type="ECO:0000256" key="1">
    <source>
        <dbReference type="ARBA" id="ARBA00001974"/>
    </source>
</evidence>
<sequence length="355" mass="36628">MNTPASILKPAAIPFSIEIFPPKGQLTLDAAREMVAGMAQAHPDFISVTCSAGGSGNGSQTVEVASLIQNEVGIPSVAHLTCVNSSRETVETAIAAMKAAGITTVLALRGDPIKKPAAGTPSANASGTDSKSTAGTSASHTGATNAAAGGTTEAAAHEIGASNDAPGTGTVAGALGNASNSTVGAPEFVHATDLIPLLKDAGFCVGAAAYPEGHIDCLDLQADIEHLKRKQDAGADFFITQLFFDNDDFYRFRERARAAGITRPITCGVMPFLGKSQIERMVFLCGSSLPSPIIKLLARYEDDPVALRQAGIDYACKQLVDLGRNRVDGVHVYSMNHPDIALAAAQALAEAGLRD</sequence>
<dbReference type="Gene3D" id="3.20.20.220">
    <property type="match status" value="1"/>
</dbReference>
<accession>A0A7C9P572</accession>
<proteinExistence type="inferred from homology"/>
<comment type="pathway">
    <text evidence="2 9">One-carbon metabolism; tetrahydrofolate interconversion.</text>
</comment>
<evidence type="ECO:0000256" key="3">
    <source>
        <dbReference type="ARBA" id="ARBA00006743"/>
    </source>
</evidence>
<comment type="similarity">
    <text evidence="3 9">Belongs to the methylenetetrahydrofolate reductase family.</text>
</comment>
<feature type="compositionally biased region" description="Low complexity" evidence="10">
    <location>
        <begin position="133"/>
        <end position="153"/>
    </location>
</feature>
<name>A0A7C9P572_9BACT</name>
<dbReference type="GO" id="GO:0009086">
    <property type="term" value="P:methionine biosynthetic process"/>
    <property type="evidence" value="ECO:0007669"/>
    <property type="project" value="TreeGrafter"/>
</dbReference>
<keyword evidence="5 9" id="KW-0274">FAD</keyword>
<dbReference type="Pfam" id="PF02219">
    <property type="entry name" value="MTHFR"/>
    <property type="match status" value="2"/>
</dbReference>
<feature type="compositionally biased region" description="Polar residues" evidence="10">
    <location>
        <begin position="121"/>
        <end position="132"/>
    </location>
</feature>
<reference evidence="11" key="1">
    <citation type="submission" date="2018-08" db="EMBL/GenBank/DDBJ databases">
        <title>Murine metabolic-syndrome-specific gut microbial biobank.</title>
        <authorList>
            <person name="Liu C."/>
        </authorList>
    </citation>
    <scope>NUCLEOTIDE SEQUENCE [LARGE SCALE GENOMIC DNA]</scope>
    <source>
        <strain evidence="11">Z82</strain>
    </source>
</reference>
<keyword evidence="4 9" id="KW-0285">Flavoprotein</keyword>
<feature type="region of interest" description="Disordered" evidence="10">
    <location>
        <begin position="114"/>
        <end position="153"/>
    </location>
</feature>
<dbReference type="PANTHER" id="PTHR45754">
    <property type="entry name" value="METHYLENETETRAHYDROFOLATE REDUCTASE"/>
    <property type="match status" value="1"/>
</dbReference>
<evidence type="ECO:0000256" key="7">
    <source>
        <dbReference type="ARBA" id="ARBA00034478"/>
    </source>
</evidence>
<dbReference type="AlphaFoldDB" id="A0A7C9P572"/>